<dbReference type="GO" id="GO:0009395">
    <property type="term" value="P:phospholipid catabolic process"/>
    <property type="evidence" value="ECO:0000318"/>
    <property type="project" value="GO_Central"/>
</dbReference>
<dbReference type="PANTHER" id="PTHR31956:SF28">
    <property type="entry name" value="NON-SPECIFIC PHOSPHOLIPASE C4-RELATED"/>
    <property type="match status" value="1"/>
</dbReference>
<evidence type="ECO:0000256" key="1">
    <source>
        <dbReference type="ARBA" id="ARBA00022801"/>
    </source>
</evidence>
<dbReference type="PaxDb" id="3880-AET01772"/>
<reference evidence="2 4" key="1">
    <citation type="journal article" date="2011" name="Nature">
        <title>The Medicago genome provides insight into the evolution of rhizobial symbioses.</title>
        <authorList>
            <person name="Young N.D."/>
            <person name="Debelle F."/>
            <person name="Oldroyd G.E."/>
            <person name="Geurts R."/>
            <person name="Cannon S.B."/>
            <person name="Udvardi M.K."/>
            <person name="Benedito V.A."/>
            <person name="Mayer K.F."/>
            <person name="Gouzy J."/>
            <person name="Schoof H."/>
            <person name="Van de Peer Y."/>
            <person name="Proost S."/>
            <person name="Cook D.R."/>
            <person name="Meyers B.C."/>
            <person name="Spannagl M."/>
            <person name="Cheung F."/>
            <person name="De Mita S."/>
            <person name="Krishnakumar V."/>
            <person name="Gundlach H."/>
            <person name="Zhou S."/>
            <person name="Mudge J."/>
            <person name="Bharti A.K."/>
            <person name="Murray J.D."/>
            <person name="Naoumkina M.A."/>
            <person name="Rosen B."/>
            <person name="Silverstein K.A."/>
            <person name="Tang H."/>
            <person name="Rombauts S."/>
            <person name="Zhao P.X."/>
            <person name="Zhou P."/>
            <person name="Barbe V."/>
            <person name="Bardou P."/>
            <person name="Bechner M."/>
            <person name="Bellec A."/>
            <person name="Berger A."/>
            <person name="Berges H."/>
            <person name="Bidwell S."/>
            <person name="Bisseling T."/>
            <person name="Choisne N."/>
            <person name="Couloux A."/>
            <person name="Denny R."/>
            <person name="Deshpande S."/>
            <person name="Dai X."/>
            <person name="Doyle J.J."/>
            <person name="Dudez A.M."/>
            <person name="Farmer A.D."/>
            <person name="Fouteau S."/>
            <person name="Franken C."/>
            <person name="Gibelin C."/>
            <person name="Gish J."/>
            <person name="Goldstein S."/>
            <person name="Gonzalez A.J."/>
            <person name="Green P.J."/>
            <person name="Hallab A."/>
            <person name="Hartog M."/>
            <person name="Hua A."/>
            <person name="Humphray S.J."/>
            <person name="Jeong D.H."/>
            <person name="Jing Y."/>
            <person name="Jocker A."/>
            <person name="Kenton S.M."/>
            <person name="Kim D.J."/>
            <person name="Klee K."/>
            <person name="Lai H."/>
            <person name="Lang C."/>
            <person name="Lin S."/>
            <person name="Macmil S.L."/>
            <person name="Magdelenat G."/>
            <person name="Matthews L."/>
            <person name="McCorrison J."/>
            <person name="Monaghan E.L."/>
            <person name="Mun J.H."/>
            <person name="Najar F.Z."/>
            <person name="Nicholson C."/>
            <person name="Noirot C."/>
            <person name="O'Bleness M."/>
            <person name="Paule C.R."/>
            <person name="Poulain J."/>
            <person name="Prion F."/>
            <person name="Qin B."/>
            <person name="Qu C."/>
            <person name="Retzel E.F."/>
            <person name="Riddle C."/>
            <person name="Sallet E."/>
            <person name="Samain S."/>
            <person name="Samson N."/>
            <person name="Sanders I."/>
            <person name="Saurat O."/>
            <person name="Scarpelli C."/>
            <person name="Schiex T."/>
            <person name="Segurens B."/>
            <person name="Severin A.J."/>
            <person name="Sherrier D.J."/>
            <person name="Shi R."/>
            <person name="Sims S."/>
            <person name="Singer S.R."/>
            <person name="Sinharoy S."/>
            <person name="Sterck L."/>
            <person name="Viollet A."/>
            <person name="Wang B.B."/>
            <person name="Wang K."/>
            <person name="Wang M."/>
            <person name="Wang X."/>
            <person name="Warfsmann J."/>
            <person name="Weissenbach J."/>
            <person name="White D.D."/>
            <person name="White J.D."/>
            <person name="Wiley G.B."/>
            <person name="Wincker P."/>
            <person name="Xing Y."/>
            <person name="Yang L."/>
            <person name="Yao Z."/>
            <person name="Ying F."/>
            <person name="Zhai J."/>
            <person name="Zhou L."/>
            <person name="Zuber A."/>
            <person name="Denarie J."/>
            <person name="Dixon R.A."/>
            <person name="May G.D."/>
            <person name="Schwartz D.C."/>
            <person name="Rogers J."/>
            <person name="Quetier F."/>
            <person name="Town C.D."/>
            <person name="Roe B.A."/>
        </authorList>
    </citation>
    <scope>NUCLEOTIDE SEQUENCE [LARGE SCALE GENOMIC DNA]</scope>
    <source>
        <strain evidence="2">A17</strain>
        <strain evidence="3 4">cv. Jemalong A17</strain>
    </source>
</reference>
<dbReference type="HOGENOM" id="CLU_1306496_0_0_1"/>
<name>G7L7I6_MEDTR</name>
<evidence type="ECO:0000313" key="4">
    <source>
        <dbReference type="Proteomes" id="UP000002051"/>
    </source>
</evidence>
<dbReference type="Pfam" id="PF04185">
    <property type="entry name" value="Phosphoesterase"/>
    <property type="match status" value="2"/>
</dbReference>
<dbReference type="Proteomes" id="UP000002051">
    <property type="component" value="Chromosome 8"/>
</dbReference>
<dbReference type="InterPro" id="IPR007312">
    <property type="entry name" value="Phosphoesterase"/>
</dbReference>
<keyword evidence="4" id="KW-1185">Reference proteome</keyword>
<dbReference type="PANTHER" id="PTHR31956">
    <property type="entry name" value="NON-SPECIFIC PHOSPHOLIPASE C4-RELATED"/>
    <property type="match status" value="1"/>
</dbReference>
<dbReference type="EnsemblPlants" id="AET01772">
    <property type="protein sequence ID" value="AET01772"/>
    <property type="gene ID" value="MTR_8g020860"/>
</dbReference>
<evidence type="ECO:0000313" key="3">
    <source>
        <dbReference type="EnsemblPlants" id="AET01772"/>
    </source>
</evidence>
<dbReference type="eggNOG" id="ENOG502QPJ0">
    <property type="taxonomic scope" value="Eukaryota"/>
</dbReference>
<organism evidence="2 4">
    <name type="scientific">Medicago truncatula</name>
    <name type="common">Barrel medic</name>
    <name type="synonym">Medicago tribuloides</name>
    <dbReference type="NCBI Taxonomy" id="3880"/>
    <lineage>
        <taxon>Eukaryota</taxon>
        <taxon>Viridiplantae</taxon>
        <taxon>Streptophyta</taxon>
        <taxon>Embryophyta</taxon>
        <taxon>Tracheophyta</taxon>
        <taxon>Spermatophyta</taxon>
        <taxon>Magnoliopsida</taxon>
        <taxon>eudicotyledons</taxon>
        <taxon>Gunneridae</taxon>
        <taxon>Pentapetalae</taxon>
        <taxon>rosids</taxon>
        <taxon>fabids</taxon>
        <taxon>Fabales</taxon>
        <taxon>Fabaceae</taxon>
        <taxon>Papilionoideae</taxon>
        <taxon>50 kb inversion clade</taxon>
        <taxon>NPAAA clade</taxon>
        <taxon>Hologalegina</taxon>
        <taxon>IRL clade</taxon>
        <taxon>Trifolieae</taxon>
        <taxon>Medicago</taxon>
    </lineage>
</organism>
<reference evidence="3" key="3">
    <citation type="submission" date="2015-04" db="UniProtKB">
        <authorList>
            <consortium name="EnsemblPlants"/>
        </authorList>
    </citation>
    <scope>IDENTIFICATION</scope>
    <source>
        <strain evidence="3">cv. Jemalong A17</strain>
    </source>
</reference>
<evidence type="ECO:0000313" key="2">
    <source>
        <dbReference type="EMBL" id="AET01772.1"/>
    </source>
</evidence>
<dbReference type="Gene3D" id="3.40.720.10">
    <property type="entry name" value="Alkaline Phosphatase, subunit A"/>
    <property type="match status" value="1"/>
</dbReference>
<keyword evidence="1" id="KW-0378">Hydrolase</keyword>
<dbReference type="GO" id="GO:0016788">
    <property type="term" value="F:hydrolase activity, acting on ester bonds"/>
    <property type="evidence" value="ECO:0007669"/>
    <property type="project" value="InterPro"/>
</dbReference>
<dbReference type="STRING" id="3880.G7L7I6"/>
<proteinExistence type="predicted"/>
<protein>
    <submittedName>
        <fullName evidence="2">Phosphoesterase family protein</fullName>
    </submittedName>
</protein>
<reference evidence="2 4" key="2">
    <citation type="journal article" date="2014" name="BMC Genomics">
        <title>An improved genome release (version Mt4.0) for the model legume Medicago truncatula.</title>
        <authorList>
            <person name="Tang H."/>
            <person name="Krishnakumar V."/>
            <person name="Bidwell S."/>
            <person name="Rosen B."/>
            <person name="Chan A."/>
            <person name="Zhou S."/>
            <person name="Gentzbittel L."/>
            <person name="Childs K.L."/>
            <person name="Yandell M."/>
            <person name="Gundlach H."/>
            <person name="Mayer K.F."/>
            <person name="Schwartz D.C."/>
            <person name="Town C.D."/>
        </authorList>
    </citation>
    <scope>GENOME REANNOTATION</scope>
    <source>
        <strain evidence="3 4">cv. Jemalong A17</strain>
    </source>
</reference>
<dbReference type="AlphaFoldDB" id="G7L7I6"/>
<dbReference type="EMBL" id="CM001224">
    <property type="protein sequence ID" value="AET01772.1"/>
    <property type="molecule type" value="Genomic_DNA"/>
</dbReference>
<accession>G7L7I6</accession>
<gene>
    <name evidence="2" type="ordered locus">MTR_8g020860</name>
</gene>
<dbReference type="InterPro" id="IPR017850">
    <property type="entry name" value="Alkaline_phosphatase_core_sf"/>
</dbReference>
<sequence length="211" mass="24326">MTRGLNVHQLKAHRLKNHANDNTSRNATSLERAPIHQSLWFVIVGPLRFPHQPKLNRLYVHSATSHGLTSNDTNKLIGGLPQNTIFDSLDENGFNFGIYYQQPPSTLFYRSLRKLKYIDKFHEYGLTFKKYCEEGKLLNYLVIEQKNFNLGSPQWNEMLFVITYDQHGGFYDHVPTPVDGVPTPDDIVGPEPFKFKFDRLVLGFQPSFISP</sequence>